<keyword evidence="9" id="KW-1185">Reference proteome</keyword>
<dbReference type="eggNOG" id="KOG0498">
    <property type="taxonomic scope" value="Eukaryota"/>
</dbReference>
<evidence type="ECO:0000313" key="7">
    <source>
        <dbReference type="EMBL" id="ESO06292.1"/>
    </source>
</evidence>
<keyword evidence="3" id="KW-1133">Transmembrane helix</keyword>
<comment type="subcellular location">
    <subcellularLocation>
        <location evidence="1">Membrane</location>
        <topology evidence="1">Multi-pass membrane protein</topology>
    </subcellularLocation>
</comment>
<sequence>MLVLLLGNLIILPVAICFFNDDLSTRWVVFNGVSDVMFLLDLLINFRTGIIVDNFADEIILEPRKIAERYMKTWFLLDFISSLPMDYIIVVFSPESTITQLAHAASLATLFPVSNYCLLFENFQ</sequence>
<dbReference type="Proteomes" id="UP000015101">
    <property type="component" value="Unassembled WGS sequence"/>
</dbReference>
<dbReference type="STRING" id="6412.T1EQ96"/>
<dbReference type="GeneID" id="20198746"/>
<dbReference type="OrthoDB" id="421226at2759"/>
<evidence type="ECO:0000313" key="9">
    <source>
        <dbReference type="Proteomes" id="UP000015101"/>
    </source>
</evidence>
<evidence type="ECO:0000313" key="8">
    <source>
        <dbReference type="EnsemblMetazoa" id="HelroP160455"/>
    </source>
</evidence>
<reference evidence="7 9" key="2">
    <citation type="journal article" date="2013" name="Nature">
        <title>Insights into bilaterian evolution from three spiralian genomes.</title>
        <authorList>
            <person name="Simakov O."/>
            <person name="Marletaz F."/>
            <person name="Cho S.J."/>
            <person name="Edsinger-Gonzales E."/>
            <person name="Havlak P."/>
            <person name="Hellsten U."/>
            <person name="Kuo D.H."/>
            <person name="Larsson T."/>
            <person name="Lv J."/>
            <person name="Arendt D."/>
            <person name="Savage R."/>
            <person name="Osoegawa K."/>
            <person name="de Jong P."/>
            <person name="Grimwood J."/>
            <person name="Chapman J.A."/>
            <person name="Shapiro H."/>
            <person name="Aerts A."/>
            <person name="Otillar R.P."/>
            <person name="Terry A.Y."/>
            <person name="Boore J.L."/>
            <person name="Grigoriev I.V."/>
            <person name="Lindberg D.R."/>
            <person name="Seaver E.C."/>
            <person name="Weisblat D.A."/>
            <person name="Putnam N.H."/>
            <person name="Rokhsar D.S."/>
        </authorList>
    </citation>
    <scope>NUCLEOTIDE SEQUENCE</scope>
</reference>
<evidence type="ECO:0000256" key="3">
    <source>
        <dbReference type="ARBA" id="ARBA00022989"/>
    </source>
</evidence>
<gene>
    <name evidence="8" type="primary">20198746</name>
    <name evidence="7" type="ORF">HELRODRAFT_160455</name>
</gene>
<dbReference type="KEGG" id="hro:HELRODRAFT_160455"/>
<feature type="domain" description="Ion transport" evidence="6">
    <location>
        <begin position="1"/>
        <end position="99"/>
    </location>
</feature>
<keyword evidence="2" id="KW-0812">Transmembrane</keyword>
<protein>
    <recommendedName>
        <fullName evidence="6">Ion transport domain-containing protein</fullName>
    </recommendedName>
</protein>
<dbReference type="Gene3D" id="1.10.287.70">
    <property type="match status" value="1"/>
</dbReference>
<dbReference type="EMBL" id="KB096324">
    <property type="protein sequence ID" value="ESO06292.1"/>
    <property type="molecule type" value="Genomic_DNA"/>
</dbReference>
<keyword evidence="5" id="KW-0732">Signal</keyword>
<dbReference type="Pfam" id="PF00520">
    <property type="entry name" value="Ion_trans"/>
    <property type="match status" value="1"/>
</dbReference>
<feature type="chain" id="PRO_5010979964" description="Ion transport domain-containing protein" evidence="5">
    <location>
        <begin position="18"/>
        <end position="124"/>
    </location>
</feature>
<evidence type="ECO:0000256" key="5">
    <source>
        <dbReference type="SAM" id="SignalP"/>
    </source>
</evidence>
<reference evidence="8" key="3">
    <citation type="submission" date="2015-06" db="UniProtKB">
        <authorList>
            <consortium name="EnsemblMetazoa"/>
        </authorList>
    </citation>
    <scope>IDENTIFICATION</scope>
</reference>
<evidence type="ECO:0000256" key="2">
    <source>
        <dbReference type="ARBA" id="ARBA00022692"/>
    </source>
</evidence>
<keyword evidence="4" id="KW-0472">Membrane</keyword>
<evidence type="ECO:0000259" key="6">
    <source>
        <dbReference type="Pfam" id="PF00520"/>
    </source>
</evidence>
<dbReference type="EnsemblMetazoa" id="HelroT160455">
    <property type="protein sequence ID" value="HelroP160455"/>
    <property type="gene ID" value="HelroG160455"/>
</dbReference>
<evidence type="ECO:0000256" key="1">
    <source>
        <dbReference type="ARBA" id="ARBA00004141"/>
    </source>
</evidence>
<dbReference type="EMBL" id="AMQM01000598">
    <property type="status" value="NOT_ANNOTATED_CDS"/>
    <property type="molecule type" value="Genomic_DNA"/>
</dbReference>
<dbReference type="SUPFAM" id="SSF81324">
    <property type="entry name" value="Voltage-gated potassium channels"/>
    <property type="match status" value="1"/>
</dbReference>
<dbReference type="PANTHER" id="PTHR45689:SF5">
    <property type="entry name" value="I[[H]] CHANNEL, ISOFORM E"/>
    <property type="match status" value="1"/>
</dbReference>
<dbReference type="HOGENOM" id="CLU_163581_0_0_1"/>
<dbReference type="AlphaFoldDB" id="T1EQ96"/>
<dbReference type="PANTHER" id="PTHR45689">
    <property type="entry name" value="I[[H]] CHANNEL, ISOFORM E"/>
    <property type="match status" value="1"/>
</dbReference>
<dbReference type="InterPro" id="IPR005821">
    <property type="entry name" value="Ion_trans_dom"/>
</dbReference>
<organism evidence="8 9">
    <name type="scientific">Helobdella robusta</name>
    <name type="common">Californian leech</name>
    <dbReference type="NCBI Taxonomy" id="6412"/>
    <lineage>
        <taxon>Eukaryota</taxon>
        <taxon>Metazoa</taxon>
        <taxon>Spiralia</taxon>
        <taxon>Lophotrochozoa</taxon>
        <taxon>Annelida</taxon>
        <taxon>Clitellata</taxon>
        <taxon>Hirudinea</taxon>
        <taxon>Rhynchobdellida</taxon>
        <taxon>Glossiphoniidae</taxon>
        <taxon>Helobdella</taxon>
    </lineage>
</organism>
<dbReference type="InterPro" id="IPR051413">
    <property type="entry name" value="K/Na_HCN_channel"/>
</dbReference>
<accession>T1EQ96</accession>
<reference evidence="9" key="1">
    <citation type="submission" date="2012-12" db="EMBL/GenBank/DDBJ databases">
        <authorList>
            <person name="Hellsten U."/>
            <person name="Grimwood J."/>
            <person name="Chapman J.A."/>
            <person name="Shapiro H."/>
            <person name="Aerts A."/>
            <person name="Otillar R.P."/>
            <person name="Terry A.Y."/>
            <person name="Boore J.L."/>
            <person name="Simakov O."/>
            <person name="Marletaz F."/>
            <person name="Cho S.-J."/>
            <person name="Edsinger-Gonzales E."/>
            <person name="Havlak P."/>
            <person name="Kuo D.-H."/>
            <person name="Larsson T."/>
            <person name="Lv J."/>
            <person name="Arendt D."/>
            <person name="Savage R."/>
            <person name="Osoegawa K."/>
            <person name="de Jong P."/>
            <person name="Lindberg D.R."/>
            <person name="Seaver E.C."/>
            <person name="Weisblat D.A."/>
            <person name="Putnam N.H."/>
            <person name="Grigoriev I.V."/>
            <person name="Rokhsar D.S."/>
        </authorList>
    </citation>
    <scope>NUCLEOTIDE SEQUENCE</scope>
</reference>
<name>T1EQ96_HELRO</name>
<dbReference type="CTD" id="20198746"/>
<dbReference type="InParanoid" id="T1EQ96"/>
<dbReference type="RefSeq" id="XP_009015660.1">
    <property type="nucleotide sequence ID" value="XM_009017412.1"/>
</dbReference>
<proteinExistence type="predicted"/>
<feature type="signal peptide" evidence="5">
    <location>
        <begin position="1"/>
        <end position="17"/>
    </location>
</feature>
<evidence type="ECO:0000256" key="4">
    <source>
        <dbReference type="ARBA" id="ARBA00023136"/>
    </source>
</evidence>